<evidence type="ECO:0000256" key="1">
    <source>
        <dbReference type="SAM" id="MobiDB-lite"/>
    </source>
</evidence>
<dbReference type="InterPro" id="IPR007304">
    <property type="entry name" value="TAP46-like"/>
</dbReference>
<dbReference type="Gene3D" id="1.25.40.540">
    <property type="entry name" value="TAP42-like family"/>
    <property type="match status" value="1"/>
</dbReference>
<organism evidence="2 3">
    <name type="scientific">Pyronema omphalodes (strain CBS 100304)</name>
    <name type="common">Pyronema confluens</name>
    <dbReference type="NCBI Taxonomy" id="1076935"/>
    <lineage>
        <taxon>Eukaryota</taxon>
        <taxon>Fungi</taxon>
        <taxon>Dikarya</taxon>
        <taxon>Ascomycota</taxon>
        <taxon>Pezizomycotina</taxon>
        <taxon>Pezizomycetes</taxon>
        <taxon>Pezizales</taxon>
        <taxon>Pyronemataceae</taxon>
        <taxon>Pyronema</taxon>
    </lineage>
</organism>
<dbReference type="OrthoDB" id="10261753at2759"/>
<dbReference type="STRING" id="1076935.U4LK35"/>
<dbReference type="Pfam" id="PF04177">
    <property type="entry name" value="TAP42"/>
    <property type="match status" value="1"/>
</dbReference>
<evidence type="ECO:0000313" key="2">
    <source>
        <dbReference type="EMBL" id="CCX29730.1"/>
    </source>
</evidence>
<feature type="compositionally biased region" description="Basic and acidic residues" evidence="1">
    <location>
        <begin position="212"/>
        <end position="241"/>
    </location>
</feature>
<dbReference type="GO" id="GO:0009966">
    <property type="term" value="P:regulation of signal transduction"/>
    <property type="evidence" value="ECO:0007669"/>
    <property type="project" value="InterPro"/>
</dbReference>
<dbReference type="PANTHER" id="PTHR10933:SF9">
    <property type="entry name" value="IMMUNOGLOBULIN-BINDING PROTEIN 1"/>
    <property type="match status" value="1"/>
</dbReference>
<dbReference type="GO" id="GO:0035303">
    <property type="term" value="P:regulation of dephosphorylation"/>
    <property type="evidence" value="ECO:0007669"/>
    <property type="project" value="TreeGrafter"/>
</dbReference>
<accession>U4LK35</accession>
<protein>
    <submittedName>
        <fullName evidence="2">Similar to Uncharacterized protein C63.05 acc. no. Q9Y7T1</fullName>
    </submittedName>
</protein>
<dbReference type="EMBL" id="HF935354">
    <property type="protein sequence ID" value="CCX29730.1"/>
    <property type="molecule type" value="Genomic_DNA"/>
</dbReference>
<proteinExistence type="predicted"/>
<sequence length="349" mass="39327">MSEAPTLRQLLKSSSSLISSLSTHPSSNTPEYQSSVRDAISQLTTALDLVARASVFSLNESLDDVSTGDLPCLKITFSLADLYTKLSISTPFERKAALLRALQYYKDFITLLDAYDLVSATDRAAASNAGTGRPVSQLPTDPGQRRLAKIAQFKQEKELKGKIQQLEQGARLDEEEARELHIASLRLAVMQTTQQLEMITMELEMLKQAPPPEERERLREEQDERARQTKDDGYNERLDKIPNDIKGGALLNKDGKPLRPFTLLDKRQQLKDGVFRPGHSLPTMTIDEYLEEERRRGGIIEGGGEKSGEKPEMDLDDEEAVDKEMYKQREWDEFKEANPRETGNTLNRG</sequence>
<dbReference type="GO" id="GO:0005829">
    <property type="term" value="C:cytosol"/>
    <property type="evidence" value="ECO:0007669"/>
    <property type="project" value="TreeGrafter"/>
</dbReference>
<feature type="compositionally biased region" description="Basic and acidic residues" evidence="1">
    <location>
        <begin position="292"/>
        <end position="313"/>
    </location>
</feature>
<reference evidence="2 3" key="1">
    <citation type="journal article" date="2013" name="PLoS Genet.">
        <title>The genome and development-dependent transcriptomes of Pyronema confluens: a window into fungal evolution.</title>
        <authorList>
            <person name="Traeger S."/>
            <person name="Altegoer F."/>
            <person name="Freitag M."/>
            <person name="Gabaldon T."/>
            <person name="Kempken F."/>
            <person name="Kumar A."/>
            <person name="Marcet-Houben M."/>
            <person name="Poggeler S."/>
            <person name="Stajich J.E."/>
            <person name="Nowrousian M."/>
        </authorList>
    </citation>
    <scope>NUCLEOTIDE SEQUENCE [LARGE SCALE GENOMIC DNA]</scope>
    <source>
        <strain evidence="3">CBS 100304</strain>
        <tissue evidence="2">Vegetative mycelium</tissue>
    </source>
</reference>
<dbReference type="Proteomes" id="UP000018144">
    <property type="component" value="Unassembled WGS sequence"/>
</dbReference>
<name>U4LK35_PYROM</name>
<dbReference type="InterPro" id="IPR038511">
    <property type="entry name" value="TAP42/TAP46-like_sf"/>
</dbReference>
<dbReference type="OMA" id="EYELCEA"/>
<dbReference type="PANTHER" id="PTHR10933">
    <property type="entry name" value="IMMUNOGLOBULIN-BINDING PROTEIN 1"/>
    <property type="match status" value="1"/>
</dbReference>
<dbReference type="GO" id="GO:0051721">
    <property type="term" value="F:protein phosphatase 2A binding"/>
    <property type="evidence" value="ECO:0007669"/>
    <property type="project" value="TreeGrafter"/>
</dbReference>
<dbReference type="eggNOG" id="KOG2830">
    <property type="taxonomic scope" value="Eukaryota"/>
</dbReference>
<feature type="region of interest" description="Disordered" evidence="1">
    <location>
        <begin position="207"/>
        <end position="241"/>
    </location>
</feature>
<gene>
    <name evidence="2" type="ORF">PCON_07056</name>
</gene>
<feature type="compositionally biased region" description="Basic and acidic residues" evidence="1">
    <location>
        <begin position="322"/>
        <end position="339"/>
    </location>
</feature>
<evidence type="ECO:0000313" key="3">
    <source>
        <dbReference type="Proteomes" id="UP000018144"/>
    </source>
</evidence>
<feature type="region of interest" description="Disordered" evidence="1">
    <location>
        <begin position="292"/>
        <end position="349"/>
    </location>
</feature>
<keyword evidence="3" id="KW-1185">Reference proteome</keyword>
<dbReference type="AlphaFoldDB" id="U4LK35"/>